<name>A0A1G2CIR0_9BACT</name>
<keyword evidence="2" id="KW-1133">Transmembrane helix</keyword>
<dbReference type="AlphaFoldDB" id="A0A1G2CIR0"/>
<proteinExistence type="predicted"/>
<dbReference type="EMBL" id="MHLB01000061">
    <property type="protein sequence ID" value="OGZ00551.1"/>
    <property type="molecule type" value="Genomic_DNA"/>
</dbReference>
<reference evidence="3 4" key="1">
    <citation type="journal article" date="2016" name="Nat. Commun.">
        <title>Thousands of microbial genomes shed light on interconnected biogeochemical processes in an aquifer system.</title>
        <authorList>
            <person name="Anantharaman K."/>
            <person name="Brown C.T."/>
            <person name="Hug L.A."/>
            <person name="Sharon I."/>
            <person name="Castelle C.J."/>
            <person name="Probst A.J."/>
            <person name="Thomas B.C."/>
            <person name="Singh A."/>
            <person name="Wilkins M.J."/>
            <person name="Karaoz U."/>
            <person name="Brodie E.L."/>
            <person name="Williams K.H."/>
            <person name="Hubbard S.S."/>
            <person name="Banfield J.F."/>
        </authorList>
    </citation>
    <scope>NUCLEOTIDE SEQUENCE [LARGE SCALE GENOMIC DNA]</scope>
</reference>
<protein>
    <submittedName>
        <fullName evidence="3">Uncharacterized protein</fullName>
    </submittedName>
</protein>
<evidence type="ECO:0000256" key="1">
    <source>
        <dbReference type="SAM" id="MobiDB-lite"/>
    </source>
</evidence>
<feature type="compositionally biased region" description="Low complexity" evidence="1">
    <location>
        <begin position="358"/>
        <end position="376"/>
    </location>
</feature>
<comment type="caution">
    <text evidence="3">The sequence shown here is derived from an EMBL/GenBank/DDBJ whole genome shotgun (WGS) entry which is preliminary data.</text>
</comment>
<gene>
    <name evidence="3" type="ORF">A2946_02260</name>
</gene>
<organism evidence="3 4">
    <name type="scientific">Candidatus Liptonbacteria bacterium RIFCSPLOWO2_01_FULL_53_13</name>
    <dbReference type="NCBI Taxonomy" id="1798651"/>
    <lineage>
        <taxon>Bacteria</taxon>
        <taxon>Candidatus Liptoniibacteriota</taxon>
    </lineage>
</organism>
<accession>A0A1G2CIR0</accession>
<feature type="compositionally biased region" description="Polar residues" evidence="1">
    <location>
        <begin position="99"/>
        <end position="110"/>
    </location>
</feature>
<keyword evidence="2" id="KW-0812">Transmembrane</keyword>
<evidence type="ECO:0000313" key="4">
    <source>
        <dbReference type="Proteomes" id="UP000178348"/>
    </source>
</evidence>
<evidence type="ECO:0000256" key="2">
    <source>
        <dbReference type="SAM" id="Phobius"/>
    </source>
</evidence>
<feature type="compositionally biased region" description="Low complexity" evidence="1">
    <location>
        <begin position="76"/>
        <end position="98"/>
    </location>
</feature>
<dbReference type="Proteomes" id="UP000178348">
    <property type="component" value="Unassembled WGS sequence"/>
</dbReference>
<evidence type="ECO:0000313" key="3">
    <source>
        <dbReference type="EMBL" id="OGZ00551.1"/>
    </source>
</evidence>
<feature type="region of interest" description="Disordered" evidence="1">
    <location>
        <begin position="47"/>
        <end position="150"/>
    </location>
</feature>
<feature type="region of interest" description="Disordered" evidence="1">
    <location>
        <begin position="350"/>
        <end position="376"/>
    </location>
</feature>
<sequence length="376" mass="38497">MANQQLRDYISEQLHVGVPKDAIRSALLESGWKETDVTEAMNLETGGAVPQTQPPAMAQPKPAVSQPASSVQPAMAAAKPAQSFPPAQPAAALPQSQPVTSAQPTITVSKPAQSSAPSFAGASSFGGPSSFANTAAGKPESKPATADVIQPKMASSQRVVVSAGTINGSSQPVSLGTSAIGAKPEGHSKLPVIILSILVFVFAGTTVAFYMRTNSLQKDFDATFAQSGAGQKQATALVKERDALASRLDAAATENKELVSSLYLFVYDAKSTEKKNIELSGTLSKGKSFYELKTTLGVTAYVANSSEPAIESALKPLAGTTVRISGTREIKFALGQMTVLAVNGVPIGSAAVPPPGAPTSSAPTSTVPSSATTTKP</sequence>
<feature type="transmembrane region" description="Helical" evidence="2">
    <location>
        <begin position="190"/>
        <end position="211"/>
    </location>
</feature>
<feature type="compositionally biased region" description="Low complexity" evidence="1">
    <location>
        <begin position="111"/>
        <end position="132"/>
    </location>
</feature>
<keyword evidence="2" id="KW-0472">Membrane</keyword>